<comment type="caution">
    <text evidence="1">The sequence shown here is derived from an EMBL/GenBank/DDBJ whole genome shotgun (WGS) entry which is preliminary data.</text>
</comment>
<organism evidence="1 2">
    <name type="scientific">Rubrivivax albus</name>
    <dbReference type="NCBI Taxonomy" id="2499835"/>
    <lineage>
        <taxon>Bacteria</taxon>
        <taxon>Pseudomonadati</taxon>
        <taxon>Pseudomonadota</taxon>
        <taxon>Betaproteobacteria</taxon>
        <taxon>Burkholderiales</taxon>
        <taxon>Sphaerotilaceae</taxon>
        <taxon>Rubrivivax</taxon>
    </lineage>
</organism>
<accession>A0A437JXU9</accession>
<dbReference type="AlphaFoldDB" id="A0A437JXU9"/>
<dbReference type="InterPro" id="IPR011673">
    <property type="entry name" value="DUF1615"/>
</dbReference>
<proteinExistence type="predicted"/>
<gene>
    <name evidence="1" type="ORF">ENE75_08295</name>
</gene>
<sequence length="385" mass="42073">MAEVHAVAGGEQLRRRSLGPAWSALTCALLLTLLAGCAVEGPSAPQRSAEAIQADIEALLPPRVPQRAAWAVDLQLVFAGLKLAPTTENVCAVLAVTEQESTFNPDPPVPNLGRIAREEIVRRAGRLGVPEVAVTLALQLRSPDGRSYADRLAAVKTERELSAIYEAFIGQVPLGQRLFAGFNPVRTGGPMQVSIDFAEAHVQQRPYPFPAAQTVRHEVFTRRGGLYFGTAHLLDYPAAAYGGTMLYRFADFNAGRWASRNAAFQQALAVASGRKLDLDGDLFLPDPTQPGQTEAAARSLGDALGMSDRAIRRDLERSRGEDFDRSDLAIKVFALAEQRSGQPQPRAVVPRIVLQSPKITRRLTTEWFARRVDERYRRCLQRASG</sequence>
<keyword evidence="2" id="KW-1185">Reference proteome</keyword>
<evidence type="ECO:0000313" key="1">
    <source>
        <dbReference type="EMBL" id="RVT52428.1"/>
    </source>
</evidence>
<dbReference type="Pfam" id="PF07759">
    <property type="entry name" value="DUF1615"/>
    <property type="match status" value="1"/>
</dbReference>
<protein>
    <submittedName>
        <fullName evidence="1">DUF1615 domain-containing protein</fullName>
    </submittedName>
</protein>
<dbReference type="Proteomes" id="UP000288178">
    <property type="component" value="Unassembled WGS sequence"/>
</dbReference>
<reference evidence="1 2" key="1">
    <citation type="submission" date="2019-01" db="EMBL/GenBank/DDBJ databases">
        <authorList>
            <person name="Chen W.-M."/>
        </authorList>
    </citation>
    <scope>NUCLEOTIDE SEQUENCE [LARGE SCALE GENOMIC DNA]</scope>
    <source>
        <strain evidence="1 2">ICH-3</strain>
    </source>
</reference>
<dbReference type="OrthoDB" id="596976at2"/>
<evidence type="ECO:0000313" key="2">
    <source>
        <dbReference type="Proteomes" id="UP000288178"/>
    </source>
</evidence>
<dbReference type="EMBL" id="SACT01000002">
    <property type="protein sequence ID" value="RVT52428.1"/>
    <property type="molecule type" value="Genomic_DNA"/>
</dbReference>
<name>A0A437JXU9_9BURK</name>